<dbReference type="InterPro" id="IPR036135">
    <property type="entry name" value="MoeA_linker/N_sf"/>
</dbReference>
<dbReference type="Pfam" id="PF03454">
    <property type="entry name" value="MoeA_C"/>
    <property type="match status" value="1"/>
</dbReference>
<comment type="function">
    <text evidence="2 11">Catalyzes the insertion of molybdate into adenylated molybdopterin with the concomitant release of AMP.</text>
</comment>
<dbReference type="SMART" id="SM00852">
    <property type="entry name" value="MoCF_biosynth"/>
    <property type="match status" value="1"/>
</dbReference>
<dbReference type="FunFam" id="3.40.980.10:FF:000004">
    <property type="entry name" value="Molybdopterin molybdenumtransferase"/>
    <property type="match status" value="1"/>
</dbReference>
<keyword evidence="8 11" id="KW-0460">Magnesium</keyword>
<comment type="pathway">
    <text evidence="3 11">Cofactor biosynthesis; molybdopterin biosynthesis.</text>
</comment>
<name>A0AAD0WDB2_9GAMM</name>
<dbReference type="PANTHER" id="PTHR10192">
    <property type="entry name" value="MOLYBDOPTERIN BIOSYNTHESIS PROTEIN"/>
    <property type="match status" value="1"/>
</dbReference>
<dbReference type="PANTHER" id="PTHR10192:SF5">
    <property type="entry name" value="GEPHYRIN"/>
    <property type="match status" value="1"/>
</dbReference>
<dbReference type="GO" id="GO:0046872">
    <property type="term" value="F:metal ion binding"/>
    <property type="evidence" value="ECO:0007669"/>
    <property type="project" value="UniProtKB-UniRule"/>
</dbReference>
<keyword evidence="9 11" id="KW-0501">Molybdenum cofactor biosynthesis</keyword>
<evidence type="ECO:0000256" key="7">
    <source>
        <dbReference type="ARBA" id="ARBA00022723"/>
    </source>
</evidence>
<dbReference type="InterPro" id="IPR005110">
    <property type="entry name" value="MoeA_linker/N"/>
</dbReference>
<dbReference type="GO" id="GO:0006777">
    <property type="term" value="P:Mo-molybdopterin cofactor biosynthetic process"/>
    <property type="evidence" value="ECO:0007669"/>
    <property type="project" value="UniProtKB-UniRule"/>
</dbReference>
<dbReference type="NCBIfam" id="TIGR00177">
    <property type="entry name" value="molyb_syn"/>
    <property type="match status" value="1"/>
</dbReference>
<keyword evidence="5 11" id="KW-0500">Molybdenum</keyword>
<sequence>MNQFSSEQPLLSFQHASEALLSDTPLLVKTETLPLSAAHRRILAAPIIADINVPNADNSGMDGFAFRFSDLNEHTHLNIIGTAYAGHPFNGEWQSGCCIRIMTGAHIPAGFDTVIMQEHVTVSTEQTITLNTKPCFAQNVRKQGEDISIGSQLFASGQRLTATDIGMLASLGIASVSVYKPLKVGVISTGDELFEPGTPLSQGGIYDTNRYTIQAILTNLGFAVQDFGIIADDPDALKLAFEEALSNTDVIITSGGVSVGDADHTKTVLTELGQMQFWKVAIKPGKPFAYGHFKHLTQDGHNKRFMGLPGNPVSSVVTLHQLAIPALRKMAGETVRTQPPLQLPLACDISKKQGRAEFIRASLVVDNTGTYIEPLKGQGSGMLSTFAKSQGYLLLDAEKTQWQSGDLVPFIPFDCALN</sequence>
<evidence type="ECO:0000256" key="11">
    <source>
        <dbReference type="RuleBase" id="RU365090"/>
    </source>
</evidence>
<dbReference type="NCBIfam" id="NF045515">
    <property type="entry name" value="Glp_gephyrin"/>
    <property type="match status" value="1"/>
</dbReference>
<dbReference type="SUPFAM" id="SSF53218">
    <property type="entry name" value="Molybdenum cofactor biosynthesis proteins"/>
    <property type="match status" value="1"/>
</dbReference>
<evidence type="ECO:0000313" key="14">
    <source>
        <dbReference type="Proteomes" id="UP000264605"/>
    </source>
</evidence>
<evidence type="ECO:0000256" key="4">
    <source>
        <dbReference type="ARBA" id="ARBA00010763"/>
    </source>
</evidence>
<keyword evidence="6 11" id="KW-0808">Transferase</keyword>
<organism evidence="13 14">
    <name type="scientific">Pseudoalteromonas lipolytica</name>
    <dbReference type="NCBI Taxonomy" id="570156"/>
    <lineage>
        <taxon>Bacteria</taxon>
        <taxon>Pseudomonadati</taxon>
        <taxon>Pseudomonadota</taxon>
        <taxon>Gammaproteobacteria</taxon>
        <taxon>Alteromonadales</taxon>
        <taxon>Pseudoalteromonadaceae</taxon>
        <taxon>Pseudoalteromonas</taxon>
    </lineage>
</organism>
<comment type="cofactor">
    <cofactor evidence="1 11">
        <name>Mg(2+)</name>
        <dbReference type="ChEBI" id="CHEBI:18420"/>
    </cofactor>
</comment>
<dbReference type="CDD" id="cd00887">
    <property type="entry name" value="MoeA"/>
    <property type="match status" value="1"/>
</dbReference>
<accession>A0AAD0WDB2</accession>
<keyword evidence="7 11" id="KW-0479">Metal-binding</keyword>
<protein>
    <recommendedName>
        <fullName evidence="11">Molybdopterin molybdenumtransferase</fullName>
        <ecNumber evidence="11">2.10.1.1</ecNumber>
    </recommendedName>
</protein>
<dbReference type="SUPFAM" id="SSF63882">
    <property type="entry name" value="MoeA N-terminal region -like"/>
    <property type="match status" value="1"/>
</dbReference>
<dbReference type="GO" id="GO:0005829">
    <property type="term" value="C:cytosol"/>
    <property type="evidence" value="ECO:0007669"/>
    <property type="project" value="TreeGrafter"/>
</dbReference>
<evidence type="ECO:0000256" key="9">
    <source>
        <dbReference type="ARBA" id="ARBA00023150"/>
    </source>
</evidence>
<dbReference type="Gene3D" id="3.90.105.10">
    <property type="entry name" value="Molybdopterin biosynthesis moea protein, domain 2"/>
    <property type="match status" value="1"/>
</dbReference>
<dbReference type="KEGG" id="pdj:D0907_13990"/>
<dbReference type="Gene3D" id="2.170.190.11">
    <property type="entry name" value="Molybdopterin biosynthesis moea protein, domain 3"/>
    <property type="match status" value="1"/>
</dbReference>
<evidence type="ECO:0000256" key="10">
    <source>
        <dbReference type="ARBA" id="ARBA00047317"/>
    </source>
</evidence>
<dbReference type="EMBL" id="CP032090">
    <property type="protein sequence ID" value="AXV66309.1"/>
    <property type="molecule type" value="Genomic_DNA"/>
</dbReference>
<gene>
    <name evidence="13" type="ORF">D0907_13990</name>
</gene>
<evidence type="ECO:0000313" key="13">
    <source>
        <dbReference type="EMBL" id="AXV66309.1"/>
    </source>
</evidence>
<comment type="similarity">
    <text evidence="4 11">Belongs to the MoeA family.</text>
</comment>
<dbReference type="RefSeq" id="WP_118844638.1">
    <property type="nucleotide sequence ID" value="NZ_CP032090.1"/>
</dbReference>
<dbReference type="InterPro" id="IPR036688">
    <property type="entry name" value="MoeA_C_domain_IV_sf"/>
</dbReference>
<dbReference type="EC" id="2.10.1.1" evidence="11"/>
<evidence type="ECO:0000256" key="5">
    <source>
        <dbReference type="ARBA" id="ARBA00022505"/>
    </source>
</evidence>
<evidence type="ECO:0000256" key="1">
    <source>
        <dbReference type="ARBA" id="ARBA00001946"/>
    </source>
</evidence>
<evidence type="ECO:0000259" key="12">
    <source>
        <dbReference type="SMART" id="SM00852"/>
    </source>
</evidence>
<evidence type="ECO:0000256" key="6">
    <source>
        <dbReference type="ARBA" id="ARBA00022679"/>
    </source>
</evidence>
<dbReference type="Pfam" id="PF00994">
    <property type="entry name" value="MoCF_biosynth"/>
    <property type="match status" value="1"/>
</dbReference>
<evidence type="ECO:0000256" key="2">
    <source>
        <dbReference type="ARBA" id="ARBA00002901"/>
    </source>
</evidence>
<evidence type="ECO:0000256" key="3">
    <source>
        <dbReference type="ARBA" id="ARBA00005046"/>
    </source>
</evidence>
<dbReference type="SUPFAM" id="SSF63867">
    <property type="entry name" value="MoeA C-terminal domain-like"/>
    <property type="match status" value="1"/>
</dbReference>
<dbReference type="Gene3D" id="2.40.340.10">
    <property type="entry name" value="MoeA, C-terminal, domain IV"/>
    <property type="match status" value="1"/>
</dbReference>
<dbReference type="Pfam" id="PF03453">
    <property type="entry name" value="MoeA_N"/>
    <property type="match status" value="1"/>
</dbReference>
<dbReference type="GO" id="GO:0061599">
    <property type="term" value="F:molybdopterin molybdotransferase activity"/>
    <property type="evidence" value="ECO:0007669"/>
    <property type="project" value="UniProtKB-UniRule"/>
</dbReference>
<feature type="domain" description="MoaB/Mog" evidence="12">
    <location>
        <begin position="185"/>
        <end position="329"/>
    </location>
</feature>
<dbReference type="InterPro" id="IPR001453">
    <property type="entry name" value="MoaB/Mog_dom"/>
</dbReference>
<dbReference type="Gene3D" id="3.40.980.10">
    <property type="entry name" value="MoaB/Mog-like domain"/>
    <property type="match status" value="1"/>
</dbReference>
<dbReference type="GeneID" id="99506584"/>
<reference evidence="13 14" key="1">
    <citation type="submission" date="2018-08" db="EMBL/GenBank/DDBJ databases">
        <title>Draft genome sequence of Pseudoalteromonas donghaensis HJ51.</title>
        <authorList>
            <person name="Oh J."/>
            <person name="Roh D."/>
        </authorList>
    </citation>
    <scope>NUCLEOTIDE SEQUENCE [LARGE SCALE GENOMIC DNA]</scope>
    <source>
        <strain evidence="13 14">HJ51</strain>
    </source>
</reference>
<dbReference type="Proteomes" id="UP000264605">
    <property type="component" value="Chromosome"/>
</dbReference>
<comment type="catalytic activity">
    <reaction evidence="10">
        <text>adenylyl-molybdopterin + molybdate = Mo-molybdopterin + AMP + H(+)</text>
        <dbReference type="Rhea" id="RHEA:35047"/>
        <dbReference type="ChEBI" id="CHEBI:15378"/>
        <dbReference type="ChEBI" id="CHEBI:36264"/>
        <dbReference type="ChEBI" id="CHEBI:62727"/>
        <dbReference type="ChEBI" id="CHEBI:71302"/>
        <dbReference type="ChEBI" id="CHEBI:456215"/>
        <dbReference type="EC" id="2.10.1.1"/>
    </reaction>
</comment>
<evidence type="ECO:0000256" key="8">
    <source>
        <dbReference type="ARBA" id="ARBA00022842"/>
    </source>
</evidence>
<dbReference type="InterPro" id="IPR005111">
    <property type="entry name" value="MoeA_C_domain_IV"/>
</dbReference>
<dbReference type="InterPro" id="IPR036425">
    <property type="entry name" value="MoaB/Mog-like_dom_sf"/>
</dbReference>
<dbReference type="AlphaFoldDB" id="A0AAD0WDB2"/>
<dbReference type="InterPro" id="IPR038987">
    <property type="entry name" value="MoeA-like"/>
</dbReference>
<proteinExistence type="inferred from homology"/>